<dbReference type="Pfam" id="PF09298">
    <property type="entry name" value="FAA_hydrolase_N"/>
    <property type="match status" value="1"/>
</dbReference>
<dbReference type="SUPFAM" id="SSF63433">
    <property type="entry name" value="Fumarylacetoacetate hydrolase, FAH, N-terminal domain"/>
    <property type="match status" value="1"/>
</dbReference>
<dbReference type="InterPro" id="IPR036663">
    <property type="entry name" value="Fumarylacetoacetase_C_sf"/>
</dbReference>
<keyword evidence="9" id="KW-0460">Magnesium</keyword>
<evidence type="ECO:0000256" key="8">
    <source>
        <dbReference type="ARBA" id="ARBA00022837"/>
    </source>
</evidence>
<dbReference type="Pfam" id="PF01557">
    <property type="entry name" value="FAA_hydrolase"/>
    <property type="match status" value="1"/>
</dbReference>
<comment type="caution">
    <text evidence="13">The sequence shown here is derived from an EMBL/GenBank/DDBJ whole genome shotgun (WGS) entry which is preliminary data.</text>
</comment>
<keyword evidence="11" id="KW-0585">Phenylalanine catabolism</keyword>
<dbReference type="SUPFAM" id="SSF56529">
    <property type="entry name" value="FAH"/>
    <property type="match status" value="1"/>
</dbReference>
<reference evidence="13 14" key="1">
    <citation type="submission" date="2024-02" db="EMBL/GenBank/DDBJ databases">
        <authorList>
            <person name="Chen Y."/>
            <person name="Shah S."/>
            <person name="Dougan E. K."/>
            <person name="Thang M."/>
            <person name="Chan C."/>
        </authorList>
    </citation>
    <scope>NUCLEOTIDE SEQUENCE [LARGE SCALE GENOMIC DNA]</scope>
</reference>
<keyword evidence="7" id="KW-0378">Hydrolase</keyword>
<evidence type="ECO:0000313" key="14">
    <source>
        <dbReference type="Proteomes" id="UP001642484"/>
    </source>
</evidence>
<dbReference type="InterPro" id="IPR036462">
    <property type="entry name" value="Fumarylacetoacetase_N_sf"/>
</dbReference>
<dbReference type="Gene3D" id="3.90.850.10">
    <property type="entry name" value="Fumarylacetoacetase-like, C-terminal domain"/>
    <property type="match status" value="1"/>
</dbReference>
<comment type="cofactor">
    <cofactor evidence="1">
        <name>Ca(2+)</name>
        <dbReference type="ChEBI" id="CHEBI:29108"/>
    </cofactor>
</comment>
<dbReference type="EC" id="3.7.1.2" evidence="5"/>
<evidence type="ECO:0000259" key="12">
    <source>
        <dbReference type="PROSITE" id="PS50404"/>
    </source>
</evidence>
<protein>
    <recommendedName>
        <fullName evidence="5">fumarylacetoacetase</fullName>
        <ecNumber evidence="5">3.7.1.2</ecNumber>
    </recommendedName>
</protein>
<dbReference type="PANTHER" id="PTHR43069:SF2">
    <property type="entry name" value="FUMARYLACETOACETASE"/>
    <property type="match status" value="1"/>
</dbReference>
<dbReference type="InterPro" id="IPR005959">
    <property type="entry name" value="Fumarylacetoacetase"/>
</dbReference>
<name>A0ABP0N002_9DINO</name>
<evidence type="ECO:0000256" key="11">
    <source>
        <dbReference type="ARBA" id="ARBA00023232"/>
    </source>
</evidence>
<evidence type="ECO:0000256" key="3">
    <source>
        <dbReference type="ARBA" id="ARBA00004782"/>
    </source>
</evidence>
<dbReference type="Pfam" id="PF02798">
    <property type="entry name" value="GST_N"/>
    <property type="match status" value="1"/>
</dbReference>
<evidence type="ECO:0000313" key="13">
    <source>
        <dbReference type="EMBL" id="CAK9057090.1"/>
    </source>
</evidence>
<dbReference type="EMBL" id="CAXAMN010021112">
    <property type="protein sequence ID" value="CAK9057090.1"/>
    <property type="molecule type" value="Genomic_DNA"/>
</dbReference>
<feature type="domain" description="GST N-terminal" evidence="12">
    <location>
        <begin position="468"/>
        <end position="553"/>
    </location>
</feature>
<comment type="pathway">
    <text evidence="3">Amino-acid degradation; L-phenylalanine degradation; acetoacetate and fumarate from L-phenylalanine: step 6/6.</text>
</comment>
<organism evidence="13 14">
    <name type="scientific">Durusdinium trenchii</name>
    <dbReference type="NCBI Taxonomy" id="1381693"/>
    <lineage>
        <taxon>Eukaryota</taxon>
        <taxon>Sar</taxon>
        <taxon>Alveolata</taxon>
        <taxon>Dinophyceae</taxon>
        <taxon>Suessiales</taxon>
        <taxon>Symbiodiniaceae</taxon>
        <taxon>Durusdinium</taxon>
    </lineage>
</organism>
<keyword evidence="14" id="KW-1185">Reference proteome</keyword>
<dbReference type="NCBIfam" id="TIGR01266">
    <property type="entry name" value="fum_ac_acetase"/>
    <property type="match status" value="1"/>
</dbReference>
<evidence type="ECO:0000256" key="2">
    <source>
        <dbReference type="ARBA" id="ARBA00001946"/>
    </source>
</evidence>
<dbReference type="InterPro" id="IPR011234">
    <property type="entry name" value="Fumarylacetoacetase-like_C"/>
</dbReference>
<gene>
    <name evidence="13" type="ORF">CCMP2556_LOCUS28205</name>
</gene>
<evidence type="ECO:0000256" key="4">
    <source>
        <dbReference type="ARBA" id="ARBA00010211"/>
    </source>
</evidence>
<dbReference type="PANTHER" id="PTHR43069">
    <property type="entry name" value="FUMARYLACETOACETASE"/>
    <property type="match status" value="1"/>
</dbReference>
<keyword evidence="6" id="KW-0479">Metal-binding</keyword>
<comment type="cofactor">
    <cofactor evidence="2">
        <name>Mg(2+)</name>
        <dbReference type="ChEBI" id="CHEBI:18420"/>
    </cofactor>
</comment>
<keyword evidence="10" id="KW-0828">Tyrosine catabolism</keyword>
<evidence type="ECO:0000256" key="7">
    <source>
        <dbReference type="ARBA" id="ARBA00022801"/>
    </source>
</evidence>
<dbReference type="InterPro" id="IPR036249">
    <property type="entry name" value="Thioredoxin-like_sf"/>
</dbReference>
<evidence type="ECO:0000256" key="1">
    <source>
        <dbReference type="ARBA" id="ARBA00001913"/>
    </source>
</evidence>
<dbReference type="Gene3D" id="3.40.30.10">
    <property type="entry name" value="Glutaredoxin"/>
    <property type="match status" value="1"/>
</dbReference>
<dbReference type="InterPro" id="IPR015377">
    <property type="entry name" value="Fumarylacetoacetase_N"/>
</dbReference>
<dbReference type="InterPro" id="IPR004045">
    <property type="entry name" value="Glutathione_S-Trfase_N"/>
</dbReference>
<accession>A0ABP0N002</accession>
<comment type="similarity">
    <text evidence="4">Belongs to the FAH family.</text>
</comment>
<evidence type="ECO:0000256" key="10">
    <source>
        <dbReference type="ARBA" id="ARBA00022878"/>
    </source>
</evidence>
<dbReference type="SUPFAM" id="SSF52833">
    <property type="entry name" value="Thioredoxin-like"/>
    <property type="match status" value="1"/>
</dbReference>
<evidence type="ECO:0000256" key="9">
    <source>
        <dbReference type="ARBA" id="ARBA00022842"/>
    </source>
</evidence>
<sequence>MKAHGVGRALAQPLRAATRRHFAARSWVEYDAKCDFPIENLPFGVFSCAKRGPRCATAIGPYAVDLAVLSEHGAFKDLGFDATKTFGQPTLNAFMALPRSAWRATRARLAELFAADGDDALRGRATLRDAALRPLEEVKMHLPAKIGDYTDFYSSREHATNVGIMFRGKDNALQPNWLHLPVGYHGRASSVVLSGTPLARPRGQLQKSREDPWQGSVYGPCKLLDFELEIGFFVGGQLPPLGRPLSIQEAEEHIFGYVLMNDWSARDIQAWEYVPLGPFGAKNFGTTISPWIVSPDALEPFVCSTSAEKQTDPEPLPYLKEENYSSYDIKLAVDLHTPSQGSSEKVVTTITESNFRHMYWTPRQQLVHHSVTGCNMQPGDLLGSGTISGTEQRSFGSMLELSWRGAHEIPLSDGQARKFLQDGDVCNIRGYCQGDGYQIGFGDCSGEVLPAGALDEAKAAGAASSPLQDVELHGYWRSTASWRVRIALAHHGIHYKNTPVNLMKNEHQSASYAQVSSMGQVPTLSFTVAGERQNLTQSMAIVEFLDSVSTGSPLIPPTDGTVEGTLRRARAMEIAEIVNSGMQPLQNRPMLGSAVPPRVPGGAGDCQGLVTQLFLSRLAEAGHTVCRQGGRTVGWSGLSLFNMGD</sequence>
<proteinExistence type="inferred from homology"/>
<dbReference type="Gene3D" id="2.30.30.230">
    <property type="entry name" value="Fumarylacetoacetase, N-terminal domain"/>
    <property type="match status" value="1"/>
</dbReference>
<evidence type="ECO:0000256" key="5">
    <source>
        <dbReference type="ARBA" id="ARBA00012094"/>
    </source>
</evidence>
<dbReference type="PROSITE" id="PS50404">
    <property type="entry name" value="GST_NTER"/>
    <property type="match status" value="1"/>
</dbReference>
<evidence type="ECO:0000256" key="6">
    <source>
        <dbReference type="ARBA" id="ARBA00022723"/>
    </source>
</evidence>
<keyword evidence="8" id="KW-0106">Calcium</keyword>
<dbReference type="Proteomes" id="UP001642484">
    <property type="component" value="Unassembled WGS sequence"/>
</dbReference>